<dbReference type="Gene3D" id="3.40.1350.10">
    <property type="match status" value="1"/>
</dbReference>
<keyword evidence="2" id="KW-1185">Reference proteome</keyword>
<proteinExistence type="predicted"/>
<dbReference type="InterPro" id="IPR011335">
    <property type="entry name" value="Restrct_endonuc-II-like"/>
</dbReference>
<evidence type="ECO:0000313" key="1">
    <source>
        <dbReference type="EMBL" id="MBD2151406.1"/>
    </source>
</evidence>
<dbReference type="RefSeq" id="WP_190351826.1">
    <property type="nucleotide sequence ID" value="NZ_JACJPY010000052.1"/>
</dbReference>
<reference evidence="1" key="2">
    <citation type="submission" date="2020-08" db="EMBL/GenBank/DDBJ databases">
        <authorList>
            <person name="Chen M."/>
            <person name="Teng W."/>
            <person name="Zhao L."/>
            <person name="Hu C."/>
            <person name="Zhou Y."/>
            <person name="Han B."/>
            <person name="Song L."/>
            <person name="Shu W."/>
        </authorList>
    </citation>
    <scope>NUCLEOTIDE SEQUENCE</scope>
    <source>
        <strain evidence="1">FACHB-1277</strain>
    </source>
</reference>
<protein>
    <submittedName>
        <fullName evidence="1">XisH family protein</fullName>
    </submittedName>
</protein>
<name>A0A926UU68_9CYAN</name>
<gene>
    <name evidence="1" type="ORF">H6F44_14935</name>
</gene>
<dbReference type="InterPro" id="IPR014919">
    <property type="entry name" value="XisH"/>
</dbReference>
<reference evidence="1" key="1">
    <citation type="journal article" date="2015" name="ISME J.">
        <title>Draft Genome Sequence of Streptomyces incarnatus NRRL8089, which Produces the Nucleoside Antibiotic Sinefungin.</title>
        <authorList>
            <person name="Oshima K."/>
            <person name="Hattori M."/>
            <person name="Shimizu H."/>
            <person name="Fukuda K."/>
            <person name="Nemoto M."/>
            <person name="Inagaki K."/>
            <person name="Tamura T."/>
        </authorList>
    </citation>
    <scope>NUCLEOTIDE SEQUENCE</scope>
    <source>
        <strain evidence="1">FACHB-1277</strain>
    </source>
</reference>
<sequence length="138" mass="16050">MPALDLFHNAAKQALIKDGWTITHDPLHLRWGRKDMYVDLGAKKLIIAERSEQKIAVEVKSFTGESEMQAFRDAIGQFAIYRSVLRRTYPDYLLYLAIRDVVYTSFFEEPIGQILIEDENLKLIVFDAEQEVISLWKN</sequence>
<evidence type="ECO:0000313" key="2">
    <source>
        <dbReference type="Proteomes" id="UP000631421"/>
    </source>
</evidence>
<dbReference type="CDD" id="cd22366">
    <property type="entry name" value="XisH-like"/>
    <property type="match status" value="1"/>
</dbReference>
<organism evidence="1 2">
    <name type="scientific">Pseudanabaena cinerea FACHB-1277</name>
    <dbReference type="NCBI Taxonomy" id="2949581"/>
    <lineage>
        <taxon>Bacteria</taxon>
        <taxon>Bacillati</taxon>
        <taxon>Cyanobacteriota</taxon>
        <taxon>Cyanophyceae</taxon>
        <taxon>Pseudanabaenales</taxon>
        <taxon>Pseudanabaenaceae</taxon>
        <taxon>Pseudanabaena</taxon>
        <taxon>Pseudanabaena cinerea</taxon>
    </lineage>
</organism>
<dbReference type="EMBL" id="JACJPY010000052">
    <property type="protein sequence ID" value="MBD2151406.1"/>
    <property type="molecule type" value="Genomic_DNA"/>
</dbReference>
<accession>A0A926UU68</accession>
<comment type="caution">
    <text evidence="1">The sequence shown here is derived from an EMBL/GenBank/DDBJ whole genome shotgun (WGS) entry which is preliminary data.</text>
</comment>
<dbReference type="Pfam" id="PF08814">
    <property type="entry name" value="XisH"/>
    <property type="match status" value="1"/>
</dbReference>
<dbReference type="Proteomes" id="UP000631421">
    <property type="component" value="Unassembled WGS sequence"/>
</dbReference>
<dbReference type="AlphaFoldDB" id="A0A926UU68"/>
<dbReference type="InterPro" id="IPR011856">
    <property type="entry name" value="tRNA_endonuc-like_dom_sf"/>
</dbReference>
<dbReference type="GO" id="GO:0003676">
    <property type="term" value="F:nucleic acid binding"/>
    <property type="evidence" value="ECO:0007669"/>
    <property type="project" value="InterPro"/>
</dbReference>
<dbReference type="SUPFAM" id="SSF52980">
    <property type="entry name" value="Restriction endonuclease-like"/>
    <property type="match status" value="1"/>
</dbReference>